<reference evidence="2" key="1">
    <citation type="journal article" date="2019" name="Int. J. Syst. Evol. Microbiol.">
        <title>The Global Catalogue of Microorganisms (GCM) 10K type strain sequencing project: providing services to taxonomists for standard genome sequencing and annotation.</title>
        <authorList>
            <consortium name="The Broad Institute Genomics Platform"/>
            <consortium name="The Broad Institute Genome Sequencing Center for Infectious Disease"/>
            <person name="Wu L."/>
            <person name="Ma J."/>
        </authorList>
    </citation>
    <scope>NUCLEOTIDE SEQUENCE [LARGE SCALE GENOMIC DNA]</scope>
    <source>
        <strain evidence="2">JCM 17138</strain>
    </source>
</reference>
<evidence type="ECO:0000313" key="1">
    <source>
        <dbReference type="EMBL" id="GAA3839879.1"/>
    </source>
</evidence>
<sequence length="72" mass="7693">MTRLIVGSSSARSPCRARRAASMAYATEETRSAITAKANAKKSTERRGVRMPVDTGAEVAAAALERVTRRPS</sequence>
<gene>
    <name evidence="1" type="ORF">GCM10022403_085190</name>
</gene>
<organism evidence="1 2">
    <name type="scientific">Streptomyces coacervatus</name>
    <dbReference type="NCBI Taxonomy" id="647381"/>
    <lineage>
        <taxon>Bacteria</taxon>
        <taxon>Bacillati</taxon>
        <taxon>Actinomycetota</taxon>
        <taxon>Actinomycetes</taxon>
        <taxon>Kitasatosporales</taxon>
        <taxon>Streptomycetaceae</taxon>
        <taxon>Streptomyces</taxon>
    </lineage>
</organism>
<accession>A0ABP7JCD6</accession>
<dbReference type="Proteomes" id="UP001501009">
    <property type="component" value="Unassembled WGS sequence"/>
</dbReference>
<proteinExistence type="predicted"/>
<protein>
    <submittedName>
        <fullName evidence="1">Uncharacterized protein</fullName>
    </submittedName>
</protein>
<name>A0ABP7JCD6_9ACTN</name>
<evidence type="ECO:0000313" key="2">
    <source>
        <dbReference type="Proteomes" id="UP001501009"/>
    </source>
</evidence>
<dbReference type="EMBL" id="BAABDE010000038">
    <property type="protein sequence ID" value="GAA3839879.1"/>
    <property type="molecule type" value="Genomic_DNA"/>
</dbReference>
<keyword evidence="2" id="KW-1185">Reference proteome</keyword>
<comment type="caution">
    <text evidence="1">The sequence shown here is derived from an EMBL/GenBank/DDBJ whole genome shotgun (WGS) entry which is preliminary data.</text>
</comment>